<organism evidence="2 3">
    <name type="scientific">Sphingopyxis macrogoltabida</name>
    <name type="common">Sphingomonas macrogoltabidus</name>
    <dbReference type="NCBI Taxonomy" id="33050"/>
    <lineage>
        <taxon>Bacteria</taxon>
        <taxon>Pseudomonadati</taxon>
        <taxon>Pseudomonadota</taxon>
        <taxon>Alphaproteobacteria</taxon>
        <taxon>Sphingomonadales</taxon>
        <taxon>Sphingomonadaceae</taxon>
        <taxon>Sphingopyxis</taxon>
    </lineage>
</organism>
<keyword evidence="1" id="KW-0732">Signal</keyword>
<accession>A0A0N9U8E8</accession>
<evidence type="ECO:0000313" key="2">
    <source>
        <dbReference type="EMBL" id="ALH79552.1"/>
    </source>
</evidence>
<name>A0A0N9U8E8_SPHMC</name>
<evidence type="ECO:0000256" key="1">
    <source>
        <dbReference type="SAM" id="SignalP"/>
    </source>
</evidence>
<protein>
    <submittedName>
        <fullName evidence="2">Uncharacterized protein</fullName>
    </submittedName>
</protein>
<dbReference type="OrthoDB" id="7375039at2"/>
<evidence type="ECO:0000313" key="3">
    <source>
        <dbReference type="Proteomes" id="UP000058074"/>
    </source>
</evidence>
<dbReference type="AlphaFoldDB" id="A0A0N9U8E8"/>
<proteinExistence type="predicted"/>
<gene>
    <name evidence="2" type="ORF">AN936_03965</name>
</gene>
<reference evidence="2 3" key="1">
    <citation type="journal article" date="2015" name="Genome Announc.">
        <title>Complete Genome Sequence of Polypropylene Glycol- and Polyethylene Glycol-Degrading Sphingopyxis macrogoltabida Strain EY-1.</title>
        <authorList>
            <person name="Ohtsubo Y."/>
            <person name="Nagata Y."/>
            <person name="Numata M."/>
            <person name="Tsuchikane K."/>
            <person name="Hosoyama A."/>
            <person name="Yamazoe A."/>
            <person name="Tsuda M."/>
            <person name="Fujita N."/>
            <person name="Kawai F."/>
        </authorList>
    </citation>
    <scope>NUCLEOTIDE SEQUENCE [LARGE SCALE GENOMIC DNA]</scope>
    <source>
        <strain evidence="2 3">EY-1</strain>
    </source>
</reference>
<feature type="chain" id="PRO_5006038834" evidence="1">
    <location>
        <begin position="21"/>
        <end position="285"/>
    </location>
</feature>
<dbReference type="KEGG" id="smag:AN936_03965"/>
<feature type="signal peptide" evidence="1">
    <location>
        <begin position="1"/>
        <end position="20"/>
    </location>
</feature>
<dbReference type="PATRIC" id="fig|33050.5.peg.822"/>
<dbReference type="Proteomes" id="UP000058074">
    <property type="component" value="Chromosome"/>
</dbReference>
<dbReference type="EMBL" id="CP012700">
    <property type="protein sequence ID" value="ALH79552.1"/>
    <property type="molecule type" value="Genomic_DNA"/>
</dbReference>
<dbReference type="RefSeq" id="WP_054586992.1">
    <property type="nucleotide sequence ID" value="NZ_CP012700.1"/>
</dbReference>
<sequence length="285" mass="31026">MGGRTIAALLMLASPSVAVAQDATADDGAAMKALEADVPQQSWYPGGYYDIRIAAEAQVAEFPRPASDLPATPEQSYNLVACDVERPGGETSDPLLERYGYVALETARLQAELRRMHYPASIYAEPLLAFERESIARAEDRETNGDPYTSLAEALEAARAGAKAPLPPVFEYRDCTPPPMAAPSRPRLGAVRSPPAPGVKFRTEPPAGQLWMISAFAFKVCVRKQPDPWDRFACKWNEVETGVTRNISGRFVYQVRWPDGTVRKGTREIAPGGNATPVTFKKVGS</sequence>